<dbReference type="GO" id="GO:0016787">
    <property type="term" value="F:hydrolase activity"/>
    <property type="evidence" value="ECO:0007669"/>
    <property type="project" value="UniProtKB-KW"/>
</dbReference>
<dbReference type="InterPro" id="IPR029021">
    <property type="entry name" value="Prot-tyrosine_phosphatase-like"/>
</dbReference>
<dbReference type="Pfam" id="PF04273">
    <property type="entry name" value="BLH_phosphatase"/>
    <property type="match status" value="1"/>
</dbReference>
<proteinExistence type="predicted"/>
<dbReference type="Proteomes" id="UP000277498">
    <property type="component" value="Unassembled WGS sequence"/>
</dbReference>
<organism evidence="2 3">
    <name type="scientific">Pseudogemmobacter humi</name>
    <dbReference type="NCBI Taxonomy" id="2483812"/>
    <lineage>
        <taxon>Bacteria</taxon>
        <taxon>Pseudomonadati</taxon>
        <taxon>Pseudomonadota</taxon>
        <taxon>Alphaproteobacteria</taxon>
        <taxon>Rhodobacterales</taxon>
        <taxon>Paracoccaceae</taxon>
        <taxon>Pseudogemmobacter</taxon>
    </lineage>
</organism>
<evidence type="ECO:0000313" key="2">
    <source>
        <dbReference type="EMBL" id="VDC23451.1"/>
    </source>
</evidence>
<keyword evidence="2" id="KW-0378">Hydrolase</keyword>
<sequence length="115" mass="12282">MWPFSKRPAWRRLDESFSAGGQVRAADLPAIREAGFSMLLCLRPDGEDPGQPAFAVIADEAARLGLSAFHIPVSGMPGAQELAAFRAVMAGARGSVLGWCRSGARAEALWRLSRG</sequence>
<name>A0A3P5WWM8_9RHOB</name>
<dbReference type="EMBL" id="UXAW01000048">
    <property type="protein sequence ID" value="VDC23451.1"/>
    <property type="molecule type" value="Genomic_DNA"/>
</dbReference>
<accession>A0A3P5WWM8</accession>
<feature type="domain" description="Beta-lactamase hydrolase-like protein phosphatase-like" evidence="1">
    <location>
        <begin position="11"/>
        <end position="114"/>
    </location>
</feature>
<gene>
    <name evidence="2" type="primary">blh_2</name>
    <name evidence="2" type="ORF">XINFAN_01051</name>
</gene>
<evidence type="ECO:0000259" key="1">
    <source>
        <dbReference type="Pfam" id="PF04273"/>
    </source>
</evidence>
<evidence type="ECO:0000313" key="3">
    <source>
        <dbReference type="Proteomes" id="UP000277498"/>
    </source>
</evidence>
<dbReference type="InterPro" id="IPR005939">
    <property type="entry name" value="BLH_phosphatase-like"/>
</dbReference>
<reference evidence="2 3" key="1">
    <citation type="submission" date="2018-11" db="EMBL/GenBank/DDBJ databases">
        <authorList>
            <person name="Criscuolo A."/>
        </authorList>
    </citation>
    <scope>NUCLEOTIDE SEQUENCE [LARGE SCALE GENOMIC DNA]</scope>
    <source>
        <strain evidence="2">ACIP111625</strain>
    </source>
</reference>
<dbReference type="EC" id="3.-.-.-" evidence="2"/>
<dbReference type="Gene3D" id="3.90.190.10">
    <property type="entry name" value="Protein tyrosine phosphatase superfamily"/>
    <property type="match status" value="1"/>
</dbReference>
<dbReference type="OrthoDB" id="9805710at2"/>
<dbReference type="RefSeq" id="WP_124085466.1">
    <property type="nucleotide sequence ID" value="NZ_UXAW01000048.1"/>
</dbReference>
<dbReference type="NCBIfam" id="TIGR01244">
    <property type="entry name" value="TIGR01244 family sulfur transferase"/>
    <property type="match status" value="1"/>
</dbReference>
<keyword evidence="3" id="KW-1185">Reference proteome</keyword>
<protein>
    <submittedName>
        <fullName evidence="2">Beta-lactamase hydrolase-like protein</fullName>
        <ecNumber evidence="2">3.-.-.-</ecNumber>
    </submittedName>
</protein>
<dbReference type="AlphaFoldDB" id="A0A3P5WWM8"/>